<accession>A0ABY2WV13</accession>
<dbReference type="PANTHER" id="PTHR43877:SF2">
    <property type="entry name" value="AMINOALKYLPHOSPHONATE N-ACETYLTRANSFERASE-RELATED"/>
    <property type="match status" value="1"/>
</dbReference>
<reference evidence="4 5" key="1">
    <citation type="submission" date="2019-05" db="EMBL/GenBank/DDBJ databases">
        <title>Ruegeria sp. nov., isolated from tidal flat.</title>
        <authorList>
            <person name="Kim W."/>
        </authorList>
    </citation>
    <scope>NUCLEOTIDE SEQUENCE [LARGE SCALE GENOMIC DNA]</scope>
    <source>
        <strain evidence="4 5">CAU 1488</strain>
    </source>
</reference>
<name>A0ABY2WV13_9RHOB</name>
<evidence type="ECO:0000256" key="1">
    <source>
        <dbReference type="ARBA" id="ARBA00022679"/>
    </source>
</evidence>
<dbReference type="PANTHER" id="PTHR43877">
    <property type="entry name" value="AMINOALKYLPHOSPHONATE N-ACETYLTRANSFERASE-RELATED-RELATED"/>
    <property type="match status" value="1"/>
</dbReference>
<dbReference type="Proteomes" id="UP001193035">
    <property type="component" value="Unassembled WGS sequence"/>
</dbReference>
<gene>
    <name evidence="4" type="ORF">FGK63_14960</name>
</gene>
<dbReference type="EMBL" id="VCPD01000005">
    <property type="protein sequence ID" value="TMV06443.1"/>
    <property type="molecule type" value="Genomic_DNA"/>
</dbReference>
<feature type="domain" description="N-acetyltransferase" evidence="3">
    <location>
        <begin position="4"/>
        <end position="155"/>
    </location>
</feature>
<dbReference type="PROSITE" id="PS51186">
    <property type="entry name" value="GNAT"/>
    <property type="match status" value="1"/>
</dbReference>
<organism evidence="4 5">
    <name type="scientific">Ruegeria sediminis</name>
    <dbReference type="NCBI Taxonomy" id="2583820"/>
    <lineage>
        <taxon>Bacteria</taxon>
        <taxon>Pseudomonadati</taxon>
        <taxon>Pseudomonadota</taxon>
        <taxon>Alphaproteobacteria</taxon>
        <taxon>Rhodobacterales</taxon>
        <taxon>Roseobacteraceae</taxon>
        <taxon>Ruegeria</taxon>
    </lineage>
</organism>
<keyword evidence="5" id="KW-1185">Reference proteome</keyword>
<dbReference type="InterPro" id="IPR050832">
    <property type="entry name" value="Bact_Acetyltransf"/>
</dbReference>
<dbReference type="SUPFAM" id="SSF55729">
    <property type="entry name" value="Acyl-CoA N-acyltransferases (Nat)"/>
    <property type="match status" value="1"/>
</dbReference>
<dbReference type="InterPro" id="IPR016181">
    <property type="entry name" value="Acyl_CoA_acyltransferase"/>
</dbReference>
<dbReference type="CDD" id="cd04301">
    <property type="entry name" value="NAT_SF"/>
    <property type="match status" value="1"/>
</dbReference>
<dbReference type="InterPro" id="IPR000182">
    <property type="entry name" value="GNAT_dom"/>
</dbReference>
<sequence>MEGLRISRATTGDIAPVQEIARETLRKTASVFLGEETVAGFIESGQSDAEISDHFSNLYVARLNGRIVGFVIYWEGSIHLMMVDAKLHRAGVGTAILQWCETQMRVEGHDRAQLQTFVGNAQAIGFYLRNGWTESHRDGPEAGDFAKATFAKSLT</sequence>
<dbReference type="RefSeq" id="WP_138843659.1">
    <property type="nucleotide sequence ID" value="NZ_VCPD01000005.1"/>
</dbReference>
<evidence type="ECO:0000256" key="2">
    <source>
        <dbReference type="ARBA" id="ARBA00023315"/>
    </source>
</evidence>
<dbReference type="Gene3D" id="3.40.630.30">
    <property type="match status" value="1"/>
</dbReference>
<protein>
    <submittedName>
        <fullName evidence="4">GNAT family N-acetyltransferase</fullName>
    </submittedName>
</protein>
<dbReference type="Pfam" id="PF00583">
    <property type="entry name" value="Acetyltransf_1"/>
    <property type="match status" value="1"/>
</dbReference>
<keyword evidence="2" id="KW-0012">Acyltransferase</keyword>
<proteinExistence type="predicted"/>
<evidence type="ECO:0000259" key="3">
    <source>
        <dbReference type="PROSITE" id="PS51186"/>
    </source>
</evidence>
<evidence type="ECO:0000313" key="4">
    <source>
        <dbReference type="EMBL" id="TMV06443.1"/>
    </source>
</evidence>
<evidence type="ECO:0000313" key="5">
    <source>
        <dbReference type="Proteomes" id="UP001193035"/>
    </source>
</evidence>
<keyword evidence="1" id="KW-0808">Transferase</keyword>
<comment type="caution">
    <text evidence="4">The sequence shown here is derived from an EMBL/GenBank/DDBJ whole genome shotgun (WGS) entry which is preliminary data.</text>
</comment>